<dbReference type="HOGENOM" id="CLU_536577_0_0_1"/>
<protein>
    <recommendedName>
        <fullName evidence="1">Endonuclease/exonuclease/phosphatase domain-containing protein</fullName>
    </recommendedName>
</protein>
<gene>
    <name evidence="2" type="ORF">BN14_05610</name>
</gene>
<sequence length="508" mass="57143">MHPLLNKPTYANFNIFIFQDPWWGRIGSQKDVNPNNHTIYGTINSTNFLCIVPPGFDNKKGPGVAIYIRNSSGIGACFSNVTPIHQDIIALDITILDSQLTIINCYPHGTDHKKTCSEILQIVIPQDRPCIMAGDFNMHHPEWALIGSKWEKRHPNQTERVFATYAEYHDLHVMNNTHLPTHYVPCSPTSNAIIDLTLLNSRAMDTWPNFNWEVETLASGRSLGSDHKAITWSMGPHNQAKPTVVMEKAPGYPIDPSCQDKWIGFYMRHIHKADLPKDPKTAKDADRITGENQKKKLAKCNKNYKGKKPKKKGNTGARSPWWTEECSQAVHNLTHNPENKDKEQLRGALQGAIQRARKSHGEKILVEISTDRVFNCLKWFQGKSRPLIPPIKCPNGGITATHPADKALNFGKQFFPSVNRVPISLEPLGIKSTPKRPHHYITKEEISCLLSKTSNCSTPGAFGSNYRLLKWAFTLSPDLVVLLFNVCLRIGYHPTSLHNCIIAPIPKP</sequence>
<accession>M5BY93</accession>
<dbReference type="EMBL" id="CAOJ01008403">
    <property type="protein sequence ID" value="CCO31565.1"/>
    <property type="molecule type" value="Genomic_DNA"/>
</dbReference>
<dbReference type="Pfam" id="PF14529">
    <property type="entry name" value="Exo_endo_phos_2"/>
    <property type="match status" value="1"/>
</dbReference>
<name>M5BY93_THACB</name>
<dbReference type="AlphaFoldDB" id="M5BY93"/>
<feature type="domain" description="Endonuclease/exonuclease/phosphatase" evidence="1">
    <location>
        <begin position="101"/>
        <end position="230"/>
    </location>
</feature>
<evidence type="ECO:0000259" key="1">
    <source>
        <dbReference type="Pfam" id="PF14529"/>
    </source>
</evidence>
<dbReference type="SUPFAM" id="SSF56219">
    <property type="entry name" value="DNase I-like"/>
    <property type="match status" value="1"/>
</dbReference>
<dbReference type="GO" id="GO:0003824">
    <property type="term" value="F:catalytic activity"/>
    <property type="evidence" value="ECO:0007669"/>
    <property type="project" value="InterPro"/>
</dbReference>
<comment type="caution">
    <text evidence="2">The sequence shown here is derived from an EMBL/GenBank/DDBJ whole genome shotgun (WGS) entry which is preliminary data.</text>
</comment>
<reference evidence="2 3" key="1">
    <citation type="journal article" date="2013" name="J. Biotechnol.">
        <title>Establishment and interpretation of the genome sequence of the phytopathogenic fungus Rhizoctonia solani AG1-IB isolate 7/3/14.</title>
        <authorList>
            <person name="Wibberg D.W."/>
            <person name="Jelonek L.J."/>
            <person name="Rupp O.R."/>
            <person name="Hennig M.H."/>
            <person name="Eikmeyer F.E."/>
            <person name="Goesmann A.G."/>
            <person name="Hartmann A.H."/>
            <person name="Borriss R.B."/>
            <person name="Grosch R.G."/>
            <person name="Puehler A.P."/>
            <person name="Schlueter A.S."/>
        </authorList>
    </citation>
    <scope>NUCLEOTIDE SEQUENCE [LARGE SCALE GENOMIC DNA]</scope>
    <source>
        <strain evidence="3">AG1-IB / isolate 7/3/14</strain>
    </source>
</reference>
<evidence type="ECO:0000313" key="2">
    <source>
        <dbReference type="EMBL" id="CCO31565.1"/>
    </source>
</evidence>
<organism evidence="2 3">
    <name type="scientific">Thanatephorus cucumeris (strain AG1-IB / isolate 7/3/14)</name>
    <name type="common">Lettuce bottom rot fungus</name>
    <name type="synonym">Rhizoctonia solani</name>
    <dbReference type="NCBI Taxonomy" id="1108050"/>
    <lineage>
        <taxon>Eukaryota</taxon>
        <taxon>Fungi</taxon>
        <taxon>Dikarya</taxon>
        <taxon>Basidiomycota</taxon>
        <taxon>Agaricomycotina</taxon>
        <taxon>Agaricomycetes</taxon>
        <taxon>Cantharellales</taxon>
        <taxon>Ceratobasidiaceae</taxon>
        <taxon>Rhizoctonia</taxon>
        <taxon>Rhizoctonia solani AG-1</taxon>
    </lineage>
</organism>
<dbReference type="Proteomes" id="UP000012065">
    <property type="component" value="Unassembled WGS sequence"/>
</dbReference>
<evidence type="ECO:0000313" key="3">
    <source>
        <dbReference type="Proteomes" id="UP000012065"/>
    </source>
</evidence>
<dbReference type="InterPro" id="IPR005135">
    <property type="entry name" value="Endo/exonuclease/phosphatase"/>
</dbReference>
<dbReference type="InterPro" id="IPR036691">
    <property type="entry name" value="Endo/exonu/phosph_ase_sf"/>
</dbReference>
<proteinExistence type="predicted"/>
<dbReference type="Gene3D" id="3.60.10.10">
    <property type="entry name" value="Endonuclease/exonuclease/phosphatase"/>
    <property type="match status" value="1"/>
</dbReference>